<evidence type="ECO:0000256" key="5">
    <source>
        <dbReference type="HAMAP-Rule" id="MF_01632"/>
    </source>
</evidence>
<dbReference type="InterPro" id="IPR028978">
    <property type="entry name" value="Chorismate_lyase_/UTRA_dom_sf"/>
</dbReference>
<dbReference type="HAMAP" id="MF_01632">
    <property type="entry name" value="UbiC"/>
    <property type="match status" value="1"/>
</dbReference>
<dbReference type="InterPro" id="IPR007440">
    <property type="entry name" value="Chorismate--pyruvate_lyase"/>
</dbReference>
<feature type="binding site" evidence="5">
    <location>
        <position position="74"/>
    </location>
    <ligand>
        <name>substrate</name>
    </ligand>
</feature>
<dbReference type="SUPFAM" id="SSF64288">
    <property type="entry name" value="Chorismate lyase-like"/>
    <property type="match status" value="1"/>
</dbReference>
<feature type="compositionally biased region" description="Basic and acidic residues" evidence="6">
    <location>
        <begin position="206"/>
        <end position="216"/>
    </location>
</feature>
<keyword evidence="8" id="KW-1185">Reference proteome</keyword>
<gene>
    <name evidence="5" type="primary">ubiC</name>
    <name evidence="7" type="ORF">EDC26_12321</name>
</gene>
<organism evidence="7 8">
    <name type="scientific">Paralcaligenes ureilyticus</name>
    <dbReference type="NCBI Taxonomy" id="627131"/>
    <lineage>
        <taxon>Bacteria</taxon>
        <taxon>Pseudomonadati</taxon>
        <taxon>Pseudomonadota</taxon>
        <taxon>Betaproteobacteria</taxon>
        <taxon>Burkholderiales</taxon>
        <taxon>Alcaligenaceae</taxon>
        <taxon>Paralcaligenes</taxon>
    </lineage>
</organism>
<protein>
    <recommendedName>
        <fullName evidence="5">Probable chorismate pyruvate-lyase</fullName>
        <shortName evidence="5">CL</shortName>
        <shortName evidence="5">CPL</shortName>
        <ecNumber evidence="5">4.1.3.40</ecNumber>
    </recommendedName>
</protein>
<comment type="caution">
    <text evidence="7">The sequence shown here is derived from an EMBL/GenBank/DDBJ whole genome shotgun (WGS) entry which is preliminary data.</text>
</comment>
<dbReference type="Pfam" id="PF04345">
    <property type="entry name" value="Chor_lyase"/>
    <property type="match status" value="1"/>
</dbReference>
<keyword evidence="2 5" id="KW-0831">Ubiquinone biosynthesis</keyword>
<dbReference type="UniPathway" id="UPA00232"/>
<evidence type="ECO:0000313" key="8">
    <source>
        <dbReference type="Proteomes" id="UP000295525"/>
    </source>
</evidence>
<dbReference type="OrthoDB" id="8606430at2"/>
<dbReference type="GO" id="GO:0005829">
    <property type="term" value="C:cytosol"/>
    <property type="evidence" value="ECO:0007669"/>
    <property type="project" value="TreeGrafter"/>
</dbReference>
<comment type="subcellular location">
    <subcellularLocation>
        <location evidence="5">Cytoplasm</location>
    </subcellularLocation>
</comment>
<evidence type="ECO:0000256" key="1">
    <source>
        <dbReference type="ARBA" id="ARBA00022490"/>
    </source>
</evidence>
<evidence type="ECO:0000256" key="3">
    <source>
        <dbReference type="ARBA" id="ARBA00023239"/>
    </source>
</evidence>
<name>A0A4R3LML8_9BURK</name>
<dbReference type="PANTHER" id="PTHR38683">
    <property type="entry name" value="CHORISMATE PYRUVATE-LYASE"/>
    <property type="match status" value="1"/>
</dbReference>
<dbReference type="PANTHER" id="PTHR38683:SF1">
    <property type="entry name" value="CHORISMATE PYRUVATE-LYASE"/>
    <property type="match status" value="1"/>
</dbReference>
<comment type="function">
    <text evidence="5">Removes the pyruvyl group from chorismate, with concomitant aromatization of the ring, to provide 4-hydroxybenzoate (4HB) for the ubiquinone pathway.</text>
</comment>
<sequence length="216" mass="24442">MKLHPADRSGWQTTAAPSFTHIQKYWLTRPEALTAGLRQIGQVRLQVVREQADSLNPAEAWLLGLPPKSPIWMREIMMSIDGIDSVVARSFTLLGASHSWWQGMRRLSTRPLADMLYGNPQITRSGFFSRRLDSQQPFYATIKRTFGRQAPPAEALLARCSVFWRSCRPLVVAECFLPDFWPLAAKLTYDPTIPSSHPSHASQPKGPHDRDRVPPL</sequence>
<comment type="catalytic activity">
    <reaction evidence="5">
        <text>chorismate = 4-hydroxybenzoate + pyruvate</text>
        <dbReference type="Rhea" id="RHEA:16505"/>
        <dbReference type="ChEBI" id="CHEBI:15361"/>
        <dbReference type="ChEBI" id="CHEBI:17879"/>
        <dbReference type="ChEBI" id="CHEBI:29748"/>
        <dbReference type="EC" id="4.1.3.40"/>
    </reaction>
</comment>
<dbReference type="GO" id="GO:0042866">
    <property type="term" value="P:pyruvate biosynthetic process"/>
    <property type="evidence" value="ECO:0007669"/>
    <property type="project" value="UniProtKB-UniRule"/>
</dbReference>
<comment type="similarity">
    <text evidence="5">Belongs to the UbiC family.</text>
</comment>
<keyword evidence="3 5" id="KW-0456">Lyase</keyword>
<dbReference type="EMBL" id="SMAJ01000023">
    <property type="protein sequence ID" value="TCT01623.1"/>
    <property type="molecule type" value="Genomic_DNA"/>
</dbReference>
<evidence type="ECO:0000256" key="4">
    <source>
        <dbReference type="ARBA" id="ARBA00023317"/>
    </source>
</evidence>
<comment type="caution">
    <text evidence="5">Lacks conserved residue(s) required for the propagation of feature annotation.</text>
</comment>
<reference evidence="7 8" key="1">
    <citation type="submission" date="2019-03" db="EMBL/GenBank/DDBJ databases">
        <title>Genomic Encyclopedia of Type Strains, Phase IV (KMG-IV): sequencing the most valuable type-strain genomes for metagenomic binning, comparative biology and taxonomic classification.</title>
        <authorList>
            <person name="Goeker M."/>
        </authorList>
    </citation>
    <scope>NUCLEOTIDE SEQUENCE [LARGE SCALE GENOMIC DNA]</scope>
    <source>
        <strain evidence="7 8">DSM 24591</strain>
    </source>
</reference>
<accession>A0A4R3LML8</accession>
<dbReference type="Proteomes" id="UP000295525">
    <property type="component" value="Unassembled WGS sequence"/>
</dbReference>
<dbReference type="RefSeq" id="WP_132585829.1">
    <property type="nucleotide sequence ID" value="NZ_SMAJ01000023.1"/>
</dbReference>
<comment type="pathway">
    <text evidence="5">Cofactor biosynthesis; ubiquinone biosynthesis.</text>
</comment>
<evidence type="ECO:0000256" key="6">
    <source>
        <dbReference type="SAM" id="MobiDB-lite"/>
    </source>
</evidence>
<dbReference type="AlphaFoldDB" id="A0A4R3LML8"/>
<evidence type="ECO:0000256" key="2">
    <source>
        <dbReference type="ARBA" id="ARBA00022688"/>
    </source>
</evidence>
<feature type="binding site" evidence="5">
    <location>
        <position position="174"/>
    </location>
    <ligand>
        <name>substrate</name>
    </ligand>
</feature>
<dbReference type="Gene3D" id="3.40.1410.10">
    <property type="entry name" value="Chorismate lyase-like"/>
    <property type="match status" value="1"/>
</dbReference>
<keyword evidence="4 5" id="KW-0670">Pyruvate</keyword>
<evidence type="ECO:0000313" key="7">
    <source>
        <dbReference type="EMBL" id="TCT01623.1"/>
    </source>
</evidence>
<proteinExistence type="inferred from homology"/>
<dbReference type="EC" id="4.1.3.40" evidence="5"/>
<feature type="binding site" evidence="5">
    <location>
        <position position="112"/>
    </location>
    <ligand>
        <name>substrate</name>
    </ligand>
</feature>
<dbReference type="GO" id="GO:0008813">
    <property type="term" value="F:chorismate lyase activity"/>
    <property type="evidence" value="ECO:0007669"/>
    <property type="project" value="UniProtKB-UniRule"/>
</dbReference>
<dbReference type="GO" id="GO:0006744">
    <property type="term" value="P:ubiquinone biosynthetic process"/>
    <property type="evidence" value="ECO:0007669"/>
    <property type="project" value="UniProtKB-UniRule"/>
</dbReference>
<keyword evidence="1 5" id="KW-0963">Cytoplasm</keyword>
<feature type="region of interest" description="Disordered" evidence="6">
    <location>
        <begin position="194"/>
        <end position="216"/>
    </location>
</feature>